<keyword evidence="2" id="KW-1185">Reference proteome</keyword>
<name>A0ABX7BC61_9PROT</name>
<evidence type="ECO:0000313" key="2">
    <source>
        <dbReference type="Proteomes" id="UP000595197"/>
    </source>
</evidence>
<gene>
    <name evidence="1" type="ORF">IGS68_08165</name>
</gene>
<dbReference type="EMBL" id="CP067420">
    <property type="protein sequence ID" value="QQP91170.1"/>
    <property type="molecule type" value="Genomic_DNA"/>
</dbReference>
<sequence length="74" mass="8408">MSDKPSKTLSICGDDLSCCRPAVRRAYSELRRCGQPERYAFEAALAVFRYHHPGAIPRQAELTVAEWVWDGVMH</sequence>
<evidence type="ECO:0000313" key="1">
    <source>
        <dbReference type="EMBL" id="QQP91170.1"/>
    </source>
</evidence>
<dbReference type="Proteomes" id="UP000595197">
    <property type="component" value="Chromosome"/>
</dbReference>
<proteinExistence type="predicted"/>
<organism evidence="1 2">
    <name type="scientific">Skermanella cutis</name>
    <dbReference type="NCBI Taxonomy" id="2775420"/>
    <lineage>
        <taxon>Bacteria</taxon>
        <taxon>Pseudomonadati</taxon>
        <taxon>Pseudomonadota</taxon>
        <taxon>Alphaproteobacteria</taxon>
        <taxon>Rhodospirillales</taxon>
        <taxon>Azospirillaceae</taxon>
        <taxon>Skermanella</taxon>
    </lineage>
</organism>
<protein>
    <submittedName>
        <fullName evidence="1">Uncharacterized protein</fullName>
    </submittedName>
</protein>
<dbReference type="RefSeq" id="WP_201078804.1">
    <property type="nucleotide sequence ID" value="NZ_CP067420.1"/>
</dbReference>
<reference evidence="1" key="1">
    <citation type="submission" date="2021-02" db="EMBL/GenBank/DDBJ databases">
        <title>Skermanella TT6 skin isolate.</title>
        <authorList>
            <person name="Lee K."/>
            <person name="Ganzorig M."/>
        </authorList>
    </citation>
    <scope>NUCLEOTIDE SEQUENCE</scope>
    <source>
        <strain evidence="1">TT6</strain>
    </source>
</reference>
<accession>A0ABX7BC61</accession>